<dbReference type="EMBL" id="PQXK01000184">
    <property type="protein sequence ID" value="TGO34741.1"/>
    <property type="molecule type" value="Genomic_DNA"/>
</dbReference>
<proteinExistence type="predicted"/>
<gene>
    <name evidence="1" type="ORF">BHYA_0184g00220</name>
</gene>
<protein>
    <submittedName>
        <fullName evidence="1">Uncharacterized protein</fullName>
    </submittedName>
</protein>
<evidence type="ECO:0000313" key="2">
    <source>
        <dbReference type="Proteomes" id="UP000297814"/>
    </source>
</evidence>
<comment type="caution">
    <text evidence="1">The sequence shown here is derived from an EMBL/GenBank/DDBJ whole genome shotgun (WGS) entry which is preliminary data.</text>
</comment>
<keyword evidence="2" id="KW-1185">Reference proteome</keyword>
<organism evidence="1 2">
    <name type="scientific">Botrytis hyacinthi</name>
    <dbReference type="NCBI Taxonomy" id="278943"/>
    <lineage>
        <taxon>Eukaryota</taxon>
        <taxon>Fungi</taxon>
        <taxon>Dikarya</taxon>
        <taxon>Ascomycota</taxon>
        <taxon>Pezizomycotina</taxon>
        <taxon>Leotiomycetes</taxon>
        <taxon>Helotiales</taxon>
        <taxon>Sclerotiniaceae</taxon>
        <taxon>Botrytis</taxon>
    </lineage>
</organism>
<dbReference type="Proteomes" id="UP000297814">
    <property type="component" value="Unassembled WGS sequence"/>
</dbReference>
<evidence type="ECO:0000313" key="1">
    <source>
        <dbReference type="EMBL" id="TGO34741.1"/>
    </source>
</evidence>
<dbReference type="AlphaFoldDB" id="A0A4Z1GJT9"/>
<reference evidence="1 2" key="1">
    <citation type="submission" date="2017-12" db="EMBL/GenBank/DDBJ databases">
        <title>Comparative genomics of Botrytis spp.</title>
        <authorList>
            <person name="Valero-Jimenez C.A."/>
            <person name="Tapia P."/>
            <person name="Veloso J."/>
            <person name="Silva-Moreno E."/>
            <person name="Staats M."/>
            <person name="Valdes J.H."/>
            <person name="Van Kan J.A.L."/>
        </authorList>
    </citation>
    <scope>NUCLEOTIDE SEQUENCE [LARGE SCALE GENOMIC DNA]</scope>
    <source>
        <strain evidence="1 2">Bh0001</strain>
    </source>
</reference>
<accession>A0A4Z1GJT9</accession>
<sequence length="116" mass="13062">MVRSKSKNRSKHRADDCARAQKGSLALDFLLQTKMQRIVLLDALGQLEQFLRPADEDLLGFALSARELRDADFAFHERAREIEDLVEELVDAGGVGHVCGWVVVWVVVWGVRFVLG</sequence>
<name>A0A4Z1GJT9_9HELO</name>